<dbReference type="EMBL" id="FNHS01000002">
    <property type="protein sequence ID" value="SDM48366.1"/>
    <property type="molecule type" value="Genomic_DNA"/>
</dbReference>
<protein>
    <submittedName>
        <fullName evidence="1">Uncharacterized protein</fullName>
    </submittedName>
</protein>
<dbReference type="STRING" id="582672.SAMN05216360_102223"/>
<gene>
    <name evidence="1" type="ORF">SAMN05216360_102223</name>
</gene>
<dbReference type="Proteomes" id="UP000198704">
    <property type="component" value="Unassembled WGS sequence"/>
</dbReference>
<evidence type="ECO:0000313" key="2">
    <source>
        <dbReference type="Proteomes" id="UP000198704"/>
    </source>
</evidence>
<sequence length="215" mass="23489">MGARKGQNNFASHHERLVATNLLKVRRALGALSRRTRYADFPTLSRAVALAAGIHPTTLARNRRYLKEVWAHVQANPGIIVGLLDEKAPVPALKVKTVEAEIEAASLRRHNARLRKAIEMYGAQHGPVAAPAAAHADPDARERDFAKTATVLARLLNRLADKELGIVLDARRGAILDTAEDGDAAVVAGRPDTTPFLDWMQRQKAARRITHGEDS</sequence>
<dbReference type="AlphaFoldDB" id="A0A1G9TKQ7"/>
<name>A0A1G9TKQ7_9HYPH</name>
<dbReference type="RefSeq" id="WP_167627619.1">
    <property type="nucleotide sequence ID" value="NZ_FNHS01000002.1"/>
</dbReference>
<reference evidence="2" key="1">
    <citation type="submission" date="2016-10" db="EMBL/GenBank/DDBJ databases">
        <authorList>
            <person name="Varghese N."/>
            <person name="Submissions S."/>
        </authorList>
    </citation>
    <scope>NUCLEOTIDE SEQUENCE [LARGE SCALE GENOMIC DNA]</scope>
    <source>
        <strain evidence="2">BL47</strain>
    </source>
</reference>
<organism evidence="1 2">
    <name type="scientific">Methylobacterium phyllostachyos</name>
    <dbReference type="NCBI Taxonomy" id="582672"/>
    <lineage>
        <taxon>Bacteria</taxon>
        <taxon>Pseudomonadati</taxon>
        <taxon>Pseudomonadota</taxon>
        <taxon>Alphaproteobacteria</taxon>
        <taxon>Hyphomicrobiales</taxon>
        <taxon>Methylobacteriaceae</taxon>
        <taxon>Methylobacterium</taxon>
    </lineage>
</organism>
<proteinExistence type="predicted"/>
<accession>A0A1G9TKQ7</accession>
<keyword evidence="2" id="KW-1185">Reference proteome</keyword>
<evidence type="ECO:0000313" key="1">
    <source>
        <dbReference type="EMBL" id="SDM48366.1"/>
    </source>
</evidence>